<sequence length="250" mass="26707">MTLAQPIPTKADEAWRYADLKAVESIWQAVETHEPVVVAAGENASQTVILDGGEAQMRRLYIVLEEGARIDLACLAAAPGYGRIEVDVDVASGAHFEMGGAIIGSGDQTLEIVTYVNHHAPDATSNQTVRTVLAGKATGSFLGKIKIARDAQRIDAEQSVKAMLLDRTATANAKPELEIFADDVKCAHGATVGELDKQALFYMASRGLPPGIAKRLMLQAFVADSFVSLKGEAEFDLIEDKALEVLEALS</sequence>
<proteinExistence type="predicted"/>
<dbReference type="PANTHER" id="PTHR43575:SF1">
    <property type="entry name" value="PROTEIN ABCI7, CHLOROPLASTIC"/>
    <property type="match status" value="1"/>
</dbReference>
<dbReference type="InterPro" id="IPR000825">
    <property type="entry name" value="SUF_FeS_clus_asmbl_SufBD_core"/>
</dbReference>
<dbReference type="Pfam" id="PF01458">
    <property type="entry name" value="SUFBD_core"/>
    <property type="match status" value="1"/>
</dbReference>
<dbReference type="PANTHER" id="PTHR43575">
    <property type="entry name" value="PROTEIN ABCI7, CHLOROPLASTIC"/>
    <property type="match status" value="1"/>
</dbReference>
<dbReference type="GO" id="GO:0016226">
    <property type="term" value="P:iron-sulfur cluster assembly"/>
    <property type="evidence" value="ECO:0007669"/>
    <property type="project" value="InterPro"/>
</dbReference>
<name>A0A3B0SL05_9ZZZZ</name>
<dbReference type="AlphaFoldDB" id="A0A3B0SL05"/>
<feature type="domain" description="SUF system FeS cluster assembly SufBD core" evidence="1">
    <location>
        <begin position="56"/>
        <end position="221"/>
    </location>
</feature>
<evidence type="ECO:0000259" key="1">
    <source>
        <dbReference type="Pfam" id="PF01458"/>
    </source>
</evidence>
<dbReference type="SUPFAM" id="SSF101960">
    <property type="entry name" value="Stabilizer of iron transporter SufD"/>
    <property type="match status" value="1"/>
</dbReference>
<organism evidence="2">
    <name type="scientific">hydrothermal vent metagenome</name>
    <dbReference type="NCBI Taxonomy" id="652676"/>
    <lineage>
        <taxon>unclassified sequences</taxon>
        <taxon>metagenomes</taxon>
        <taxon>ecological metagenomes</taxon>
    </lineage>
</organism>
<gene>
    <name evidence="2" type="ORF">MNBD_ALPHA04-1406</name>
</gene>
<accession>A0A3B0SL05</accession>
<protein>
    <submittedName>
        <fullName evidence="2">Iron-sulfur cluster assembly protein SufD</fullName>
    </submittedName>
</protein>
<dbReference type="InterPro" id="IPR055346">
    <property type="entry name" value="Fe-S_cluster_assembly_SufBD"/>
</dbReference>
<dbReference type="InterPro" id="IPR037284">
    <property type="entry name" value="SUF_FeS_clus_asmbl_SufBD_sf"/>
</dbReference>
<reference evidence="2" key="1">
    <citation type="submission" date="2018-06" db="EMBL/GenBank/DDBJ databases">
        <authorList>
            <person name="Zhirakovskaya E."/>
        </authorList>
    </citation>
    <scope>NUCLEOTIDE SEQUENCE</scope>
</reference>
<dbReference type="EMBL" id="UOEF01000360">
    <property type="protein sequence ID" value="VAW02952.1"/>
    <property type="molecule type" value="Genomic_DNA"/>
</dbReference>
<evidence type="ECO:0000313" key="2">
    <source>
        <dbReference type="EMBL" id="VAW02952.1"/>
    </source>
</evidence>